<protein>
    <submittedName>
        <fullName evidence="5">Alpha/beta fold hydrolase</fullName>
    </submittedName>
</protein>
<dbReference type="PANTHER" id="PTHR43248">
    <property type="entry name" value="2-SUCCINYL-6-HYDROXY-2,4-CYCLOHEXADIENE-1-CARBOXYLATE SYNTHASE"/>
    <property type="match status" value="1"/>
</dbReference>
<feature type="domain" description="AB hydrolase-1" evidence="4">
    <location>
        <begin position="65"/>
        <end position="211"/>
    </location>
</feature>
<evidence type="ECO:0000256" key="1">
    <source>
        <dbReference type="ARBA" id="ARBA00010088"/>
    </source>
</evidence>
<organism evidence="5 6">
    <name type="scientific">Zhihengliuella alba</name>
    <dbReference type="NCBI Taxonomy" id="547018"/>
    <lineage>
        <taxon>Bacteria</taxon>
        <taxon>Bacillati</taxon>
        <taxon>Actinomycetota</taxon>
        <taxon>Actinomycetes</taxon>
        <taxon>Micrococcales</taxon>
        <taxon>Micrococcaceae</taxon>
        <taxon>Zhihengliuella</taxon>
    </lineage>
</organism>
<dbReference type="Pfam" id="PF00561">
    <property type="entry name" value="Abhydrolase_1"/>
    <property type="match status" value="1"/>
</dbReference>
<evidence type="ECO:0000259" key="4">
    <source>
        <dbReference type="Pfam" id="PF00561"/>
    </source>
</evidence>
<evidence type="ECO:0000256" key="2">
    <source>
        <dbReference type="ARBA" id="ARBA00022801"/>
    </source>
</evidence>
<evidence type="ECO:0000313" key="5">
    <source>
        <dbReference type="EMBL" id="GAA3695535.1"/>
    </source>
</evidence>
<dbReference type="PANTHER" id="PTHR43248:SF2">
    <property type="entry name" value="PROLYL AMINOPEPTIDASE"/>
    <property type="match status" value="1"/>
</dbReference>
<reference evidence="6" key="1">
    <citation type="journal article" date="2019" name="Int. J. Syst. Evol. Microbiol.">
        <title>The Global Catalogue of Microorganisms (GCM) 10K type strain sequencing project: providing services to taxonomists for standard genome sequencing and annotation.</title>
        <authorList>
            <consortium name="The Broad Institute Genomics Platform"/>
            <consortium name="The Broad Institute Genome Sequencing Center for Infectious Disease"/>
            <person name="Wu L."/>
            <person name="Ma J."/>
        </authorList>
    </citation>
    <scope>NUCLEOTIDE SEQUENCE [LARGE SCALE GENOMIC DNA]</scope>
    <source>
        <strain evidence="6">JCM 16961</strain>
    </source>
</reference>
<dbReference type="Proteomes" id="UP001501536">
    <property type="component" value="Unassembled WGS sequence"/>
</dbReference>
<sequence>MSGTATAASVTAGHTVRGSRSFRGLRTAEHWFEVPLDHRSPEGEQLAVFAREVVSARHADPEQLPWLLYLQGGPGSGAPRVTGLSGWLGEAAEHFRVLLLDQRGTGLSSPLNRQTLPLVGDAAAQAAHLRRFRADSIVHDAEAIRRALGVERWTTLGQSYGGFITLTYLSMAPEGLERSLVTGGLAPLTGHADRVYRATYARMAARNREYFEWYPEDRATLDGVFEHVAQVPEALPDGRPVTRGLVQMLGQYLGGNTRVHQLHHVLERPFVHTPDGRRLADAFLETLQQLVSRLDNPLYALMHESIYGQAGLGGREDDGGTATAWSADRVLADFPDFRPEAPQPLLTGEMVYPWYFTDDPALEPLRGTAEELAAVDDWEDLYDLAALAENRVPVAAAVYSDDVYVDRDLSLETAGRVRGLRVWESADFHHDGIADDGPLILRTLLAMTAPAGTGSDQPPTEAGTETEDGRA</sequence>
<keyword evidence="2 5" id="KW-0378">Hydrolase</keyword>
<accession>A0ABP7CWF4</accession>
<comment type="caution">
    <text evidence="5">The sequence shown here is derived from an EMBL/GenBank/DDBJ whole genome shotgun (WGS) entry which is preliminary data.</text>
</comment>
<dbReference type="GO" id="GO:0016787">
    <property type="term" value="F:hydrolase activity"/>
    <property type="evidence" value="ECO:0007669"/>
    <property type="project" value="UniProtKB-KW"/>
</dbReference>
<evidence type="ECO:0000313" key="6">
    <source>
        <dbReference type="Proteomes" id="UP001501536"/>
    </source>
</evidence>
<dbReference type="InterPro" id="IPR000073">
    <property type="entry name" value="AB_hydrolase_1"/>
</dbReference>
<comment type="similarity">
    <text evidence="1">Belongs to the peptidase S33 family.</text>
</comment>
<gene>
    <name evidence="5" type="ORF">GCM10022377_05470</name>
</gene>
<dbReference type="EMBL" id="BAABCJ010000001">
    <property type="protein sequence ID" value="GAA3695535.1"/>
    <property type="molecule type" value="Genomic_DNA"/>
</dbReference>
<dbReference type="PRINTS" id="PR00793">
    <property type="entry name" value="PROAMNOPTASE"/>
</dbReference>
<dbReference type="InterPro" id="IPR051601">
    <property type="entry name" value="Serine_prot/Carboxylest_S33"/>
</dbReference>
<dbReference type="SUPFAM" id="SSF53474">
    <property type="entry name" value="alpha/beta-Hydrolases"/>
    <property type="match status" value="1"/>
</dbReference>
<feature type="region of interest" description="Disordered" evidence="3">
    <location>
        <begin position="450"/>
        <end position="471"/>
    </location>
</feature>
<proteinExistence type="inferred from homology"/>
<dbReference type="RefSeq" id="WP_344879592.1">
    <property type="nucleotide sequence ID" value="NZ_BAABCJ010000001.1"/>
</dbReference>
<dbReference type="Gene3D" id="3.40.50.1820">
    <property type="entry name" value="alpha/beta hydrolase"/>
    <property type="match status" value="1"/>
</dbReference>
<dbReference type="InterPro" id="IPR002410">
    <property type="entry name" value="Peptidase_S33"/>
</dbReference>
<keyword evidence="6" id="KW-1185">Reference proteome</keyword>
<dbReference type="InterPro" id="IPR029058">
    <property type="entry name" value="AB_hydrolase_fold"/>
</dbReference>
<evidence type="ECO:0000256" key="3">
    <source>
        <dbReference type="SAM" id="MobiDB-lite"/>
    </source>
</evidence>
<name>A0ABP7CWF4_9MICC</name>